<feature type="transmembrane region" description="Helical" evidence="1">
    <location>
        <begin position="276"/>
        <end position="293"/>
    </location>
</feature>
<dbReference type="InterPro" id="IPR046345">
    <property type="entry name" value="TraB_PrgY-like"/>
</dbReference>
<dbReference type="CDD" id="cd14726">
    <property type="entry name" value="TraB_PrgY-like"/>
    <property type="match status" value="1"/>
</dbReference>
<dbReference type="NCBIfam" id="TIGR00261">
    <property type="entry name" value="traB"/>
    <property type="match status" value="1"/>
</dbReference>
<dbReference type="AlphaFoldDB" id="A0A075GCW0"/>
<accession>A0A075GCW0</accession>
<organism evidence="2">
    <name type="scientific">uncultured marine group II/III euryarchaeote KM3_110_E06</name>
    <dbReference type="NCBI Taxonomy" id="1457852"/>
    <lineage>
        <taxon>Archaea</taxon>
        <taxon>Methanobacteriati</taxon>
        <taxon>Methanobacteriota</taxon>
        <taxon>environmental samples</taxon>
    </lineage>
</organism>
<dbReference type="InterPro" id="IPR002816">
    <property type="entry name" value="TraB/PrgY/GumN_fam"/>
</dbReference>
<dbReference type="PANTHER" id="PTHR21530:SF7">
    <property type="entry name" value="TRAB DOMAIN-CONTAINING PROTEIN"/>
    <property type="match status" value="1"/>
</dbReference>
<keyword evidence="1" id="KW-0472">Membrane</keyword>
<reference evidence="2" key="1">
    <citation type="journal article" date="2014" name="Genome Biol. Evol.">
        <title>Pangenome evidence for extensive interdomain horizontal transfer affecting lineage core and shell genes in uncultured planktonic thaumarchaeota and euryarchaeota.</title>
        <authorList>
            <person name="Deschamps P."/>
            <person name="Zivanovic Y."/>
            <person name="Moreira D."/>
            <person name="Rodriguez-Valera F."/>
            <person name="Lopez-Garcia P."/>
        </authorList>
    </citation>
    <scope>NUCLEOTIDE SEQUENCE</scope>
</reference>
<dbReference type="Pfam" id="PF01963">
    <property type="entry name" value="TraB_PrgY_gumN"/>
    <property type="match status" value="1"/>
</dbReference>
<name>A0A075GCW0_9EURY</name>
<feature type="transmembrane region" description="Helical" evidence="1">
    <location>
        <begin position="246"/>
        <end position="264"/>
    </location>
</feature>
<proteinExistence type="predicted"/>
<keyword evidence="1" id="KW-1133">Transmembrane helix</keyword>
<dbReference type="PANTHER" id="PTHR21530">
    <property type="entry name" value="PHEROMONE SHUTDOWN PROTEIN"/>
    <property type="match status" value="1"/>
</dbReference>
<feature type="transmembrane region" description="Helical" evidence="1">
    <location>
        <begin position="357"/>
        <end position="384"/>
    </location>
</feature>
<evidence type="ECO:0000313" key="2">
    <source>
        <dbReference type="EMBL" id="AIE99517.1"/>
    </source>
</evidence>
<dbReference type="InterPro" id="IPR005230">
    <property type="entry name" value="TraB_bac"/>
</dbReference>
<dbReference type="EMBL" id="KF900565">
    <property type="protein sequence ID" value="AIE99517.1"/>
    <property type="molecule type" value="Genomic_DNA"/>
</dbReference>
<keyword evidence="1" id="KW-0812">Transmembrane</keyword>
<sequence>MGQNVIDIDERLRIVGTAHVSSASVALVNAQIKEFDPDLVAVELCESRLRSLKRPDDLDNDDLLKIINEGRSSMILLQSALAAQQRRMGLETGEKPGAELLAAIEAAEEADIEHALIDRDVVITLRRAWRKMGLREKWRVLNALLWEDDDEDFDLDELLEDSDLLTTLMEEARDAAPRAGEVLIDERDAYLAGRIQQVRGKGKVLAIVGAGHINGIIEHLEKPALETTSKLAELKAEPPKPIWPKVIIWAIPLFLASVVGYLAYNGEIEALKDTLWYWMVANAALAGLGVALARGHPLAILVGALASPITSLNPTLAAGWFAGYTQLKTAAPTGGDAAEFLALRDYDVFYKNRVGRVLLVTALGNLGSALGAWLAGGAIVGVIFDLLA</sequence>
<protein>
    <submittedName>
        <fullName evidence="2">TraB family protein</fullName>
    </submittedName>
</protein>
<evidence type="ECO:0000256" key="1">
    <source>
        <dbReference type="SAM" id="Phobius"/>
    </source>
</evidence>